<dbReference type="InParanoid" id="A0A067N2K3"/>
<dbReference type="InterPro" id="IPR008547">
    <property type="entry name" value="DUF829_TMEM53"/>
</dbReference>
<comment type="similarity">
    <text evidence="1">Belongs to the TMEM53 family.</text>
</comment>
<gene>
    <name evidence="7" type="ORF">PLEOSDRAFT_171575</name>
</gene>
<evidence type="ECO:0000256" key="6">
    <source>
        <dbReference type="ARBA" id="ARBA00034303"/>
    </source>
</evidence>
<accession>A0A067N2K3</accession>
<reference evidence="8" key="1">
    <citation type="journal article" date="2014" name="Proc. Natl. Acad. Sci. U.S.A.">
        <title>Extensive sampling of basidiomycete genomes demonstrates inadequacy of the white-rot/brown-rot paradigm for wood decay fungi.</title>
        <authorList>
            <person name="Riley R."/>
            <person name="Salamov A.A."/>
            <person name="Brown D.W."/>
            <person name="Nagy L.G."/>
            <person name="Floudas D."/>
            <person name="Held B.W."/>
            <person name="Levasseur A."/>
            <person name="Lombard V."/>
            <person name="Morin E."/>
            <person name="Otillar R."/>
            <person name="Lindquist E.A."/>
            <person name="Sun H."/>
            <person name="LaButti K.M."/>
            <person name="Schmutz J."/>
            <person name="Jabbour D."/>
            <person name="Luo H."/>
            <person name="Baker S.E."/>
            <person name="Pisabarro A.G."/>
            <person name="Walton J.D."/>
            <person name="Blanchette R.A."/>
            <person name="Henrissat B."/>
            <person name="Martin F."/>
            <person name="Cullen D."/>
            <person name="Hibbett D.S."/>
            <person name="Grigoriev I.V."/>
        </authorList>
    </citation>
    <scope>NUCLEOTIDE SEQUENCE [LARGE SCALE GENOMIC DNA]</scope>
    <source>
        <strain evidence="8">PC15</strain>
    </source>
</reference>
<keyword evidence="4" id="KW-0472">Membrane</keyword>
<keyword evidence="2" id="KW-0812">Transmembrane</keyword>
<name>A0A067N2K3_PLEO1</name>
<sequence>MPSSPIHRAHASISEHEVVHLSPDITVVHPGARRADGHADNPALVLLFGWTAAPESPLQKYVEGHTSVFPAATVVVVRVHAGFFFRSIKAREAVLQPLLDYLTERFYDQTKKPAGGVLIHALSNGGALQLMTLHGMLRRHFPPKSQDIATLTKFPVALVVDSAPGDSQYASMLSFFTIPMRTRIARLATTAAFSLAYVVYASITTALGVDFFAEMHAFMAETSVLPGRVGATPRLYVYSDNDEMVRAKVVEEHVRRVRGLGYTVRVEKFVGSRHVQHARSDPDRYWGAIRETWSEACKWGTQARL</sequence>
<dbReference type="InterPro" id="IPR029058">
    <property type="entry name" value="AB_hydrolase_fold"/>
</dbReference>
<dbReference type="Proteomes" id="UP000027073">
    <property type="component" value="Unassembled WGS sequence"/>
</dbReference>
<dbReference type="VEuPathDB" id="FungiDB:PLEOSDRAFT_171575"/>
<evidence type="ECO:0000256" key="4">
    <source>
        <dbReference type="ARBA" id="ARBA00023136"/>
    </source>
</evidence>
<keyword evidence="3" id="KW-1133">Transmembrane helix</keyword>
<evidence type="ECO:0000313" key="7">
    <source>
        <dbReference type="EMBL" id="KDQ22094.1"/>
    </source>
</evidence>
<dbReference type="GO" id="GO:0005640">
    <property type="term" value="C:nuclear outer membrane"/>
    <property type="evidence" value="ECO:0007669"/>
    <property type="project" value="UniProtKB-SubCell"/>
</dbReference>
<dbReference type="SUPFAM" id="SSF53474">
    <property type="entry name" value="alpha/beta-Hydrolases"/>
    <property type="match status" value="1"/>
</dbReference>
<evidence type="ECO:0008006" key="9">
    <source>
        <dbReference type="Google" id="ProtNLM"/>
    </source>
</evidence>
<organism evidence="7 8">
    <name type="scientific">Pleurotus ostreatus (strain PC15)</name>
    <name type="common">Oyster mushroom</name>
    <dbReference type="NCBI Taxonomy" id="1137138"/>
    <lineage>
        <taxon>Eukaryota</taxon>
        <taxon>Fungi</taxon>
        <taxon>Dikarya</taxon>
        <taxon>Basidiomycota</taxon>
        <taxon>Agaricomycotina</taxon>
        <taxon>Agaricomycetes</taxon>
        <taxon>Agaricomycetidae</taxon>
        <taxon>Agaricales</taxon>
        <taxon>Pleurotineae</taxon>
        <taxon>Pleurotaceae</taxon>
        <taxon>Pleurotus</taxon>
    </lineage>
</organism>
<evidence type="ECO:0000256" key="1">
    <source>
        <dbReference type="ARBA" id="ARBA00007387"/>
    </source>
</evidence>
<dbReference type="EMBL" id="KL198014">
    <property type="protein sequence ID" value="KDQ22094.1"/>
    <property type="molecule type" value="Genomic_DNA"/>
</dbReference>
<proteinExistence type="inferred from homology"/>
<evidence type="ECO:0000313" key="8">
    <source>
        <dbReference type="Proteomes" id="UP000027073"/>
    </source>
</evidence>
<dbReference type="Pfam" id="PF05705">
    <property type="entry name" value="DUF829"/>
    <property type="match status" value="1"/>
</dbReference>
<comment type="subcellular location">
    <subcellularLocation>
        <location evidence="6">Nucleus outer membrane</location>
        <topology evidence="6">Single-pass membrane protein</topology>
    </subcellularLocation>
</comment>
<dbReference type="OrthoDB" id="77878at2759"/>
<dbReference type="AlphaFoldDB" id="A0A067N2K3"/>
<evidence type="ECO:0000256" key="5">
    <source>
        <dbReference type="ARBA" id="ARBA00023242"/>
    </source>
</evidence>
<dbReference type="HOGENOM" id="CLU_036503_0_1_1"/>
<dbReference type="PANTHER" id="PTHR12265:SF30">
    <property type="entry name" value="TRANSMEMBRANE PROTEIN 53"/>
    <property type="match status" value="1"/>
</dbReference>
<evidence type="ECO:0000256" key="2">
    <source>
        <dbReference type="ARBA" id="ARBA00022692"/>
    </source>
</evidence>
<evidence type="ECO:0000256" key="3">
    <source>
        <dbReference type="ARBA" id="ARBA00022989"/>
    </source>
</evidence>
<protein>
    <recommendedName>
        <fullName evidence="9">DUF829-domain-containing protein</fullName>
    </recommendedName>
</protein>
<dbReference type="PANTHER" id="PTHR12265">
    <property type="entry name" value="TRANSMEMBRANE PROTEIN 53"/>
    <property type="match status" value="1"/>
</dbReference>
<keyword evidence="5" id="KW-0539">Nucleus</keyword>